<protein>
    <submittedName>
        <fullName evidence="1">Lytic transglycosylase domain-containing protein</fullName>
    </submittedName>
</protein>
<reference evidence="1 2" key="1">
    <citation type="submission" date="2019-09" db="EMBL/GenBank/DDBJ databases">
        <title>Taxonomic organization of the family Brucellaceae based on a phylogenomic approach.</title>
        <authorList>
            <person name="Leclercq S."/>
            <person name="Cloeckaert A."/>
            <person name="Zygmunt M.S."/>
        </authorList>
    </citation>
    <scope>NUCLEOTIDE SEQUENCE [LARGE SCALE GENOMIC DNA]</scope>
    <source>
        <strain evidence="1 2">CCUG 34461</strain>
    </source>
</reference>
<dbReference type="EMBL" id="WBWX01000014">
    <property type="protein sequence ID" value="KAB2791383.1"/>
    <property type="molecule type" value="Genomic_DNA"/>
</dbReference>
<proteinExistence type="predicted"/>
<sequence>MPIVFVDLAQTCAPFVASETLAGVVSLESRFAPFNIRINSSRPLKTQPGSKAEAIEIATSLVAEHHDIQLGLGGIGVEELQKQKLSISDAFDPCLNLQATATLLDGYYRLAVKAGADTARAEQVMLQSYYGRDDPSVGAMVNYDDQVRREIKRLGPTIGRLTITDTGEGRGNDESAASAQVDVVAEVVAENSEPKSTSIASAPTWDVFNSRRGSSVLVFQNNQMEQSE</sequence>
<accession>A0A6I0DKU5</accession>
<comment type="caution">
    <text evidence="1">The sequence shown here is derived from an EMBL/GenBank/DDBJ whole genome shotgun (WGS) entry which is preliminary data.</text>
</comment>
<dbReference type="RefSeq" id="WP_006472543.1">
    <property type="nucleotide sequence ID" value="NZ_WBWX01000014.1"/>
</dbReference>
<dbReference type="AlphaFoldDB" id="A0A6I0DKU5"/>
<dbReference type="Proteomes" id="UP000441102">
    <property type="component" value="Unassembled WGS sequence"/>
</dbReference>
<organism evidence="1 2">
    <name type="scientific">Brucella anthropi</name>
    <name type="common">Ochrobactrum anthropi</name>
    <dbReference type="NCBI Taxonomy" id="529"/>
    <lineage>
        <taxon>Bacteria</taxon>
        <taxon>Pseudomonadati</taxon>
        <taxon>Pseudomonadota</taxon>
        <taxon>Alphaproteobacteria</taxon>
        <taxon>Hyphomicrobiales</taxon>
        <taxon>Brucellaceae</taxon>
        <taxon>Brucella/Ochrobactrum group</taxon>
        <taxon>Brucella</taxon>
    </lineage>
</organism>
<gene>
    <name evidence="1" type="ORF">F9L06_23510</name>
</gene>
<evidence type="ECO:0000313" key="1">
    <source>
        <dbReference type="EMBL" id="KAB2791383.1"/>
    </source>
</evidence>
<evidence type="ECO:0000313" key="2">
    <source>
        <dbReference type="Proteomes" id="UP000441102"/>
    </source>
</evidence>
<name>A0A6I0DKU5_BRUAN</name>